<accession>A0A4R6TMF7</accession>
<keyword evidence="2" id="KW-1185">Reference proteome</keyword>
<protein>
    <submittedName>
        <fullName evidence="1">Uncharacterized protein</fullName>
    </submittedName>
</protein>
<dbReference type="OrthoDB" id="5464618at2"/>
<gene>
    <name evidence="1" type="ORF">CLV82_2736</name>
</gene>
<proteinExistence type="predicted"/>
<sequence length="168" mass="19930">MFYRFLAYTRFLFRSTNQHGVHSPFVYQYVTKGLYRNSRFKGSKTAKVALKSLEYFEVGNIDLEESKHGLDAQVKSHFPAIKRNRMPYDFIYHPRPELKSVRNLLDTPGKIHNDTLLLLDQPYRNPQSTKEWESIKEIPGVTVTIDMFHCSAVFFRKEQVKEHFRIRI</sequence>
<evidence type="ECO:0000313" key="2">
    <source>
        <dbReference type="Proteomes" id="UP000295468"/>
    </source>
</evidence>
<dbReference type="RefSeq" id="WP_133644860.1">
    <property type="nucleotide sequence ID" value="NZ_SNYI01000003.1"/>
</dbReference>
<dbReference type="EMBL" id="SNYI01000003">
    <property type="protein sequence ID" value="TDQ29281.1"/>
    <property type="molecule type" value="Genomic_DNA"/>
</dbReference>
<name>A0A4R6TMF7_9FLAO</name>
<dbReference type="AlphaFoldDB" id="A0A4R6TMF7"/>
<organism evidence="1 2">
    <name type="scientific">Zeaxanthinibacter enoshimensis</name>
    <dbReference type="NCBI Taxonomy" id="392009"/>
    <lineage>
        <taxon>Bacteria</taxon>
        <taxon>Pseudomonadati</taxon>
        <taxon>Bacteroidota</taxon>
        <taxon>Flavobacteriia</taxon>
        <taxon>Flavobacteriales</taxon>
        <taxon>Flavobacteriaceae</taxon>
        <taxon>Zeaxanthinibacter</taxon>
    </lineage>
</organism>
<reference evidence="1 2" key="1">
    <citation type="submission" date="2019-03" db="EMBL/GenBank/DDBJ databases">
        <title>Genomic Encyclopedia of Archaeal and Bacterial Type Strains, Phase II (KMG-II): from individual species to whole genera.</title>
        <authorList>
            <person name="Goeker M."/>
        </authorList>
    </citation>
    <scope>NUCLEOTIDE SEQUENCE [LARGE SCALE GENOMIC DNA]</scope>
    <source>
        <strain evidence="1 2">DSM 18435</strain>
    </source>
</reference>
<evidence type="ECO:0000313" key="1">
    <source>
        <dbReference type="EMBL" id="TDQ29281.1"/>
    </source>
</evidence>
<dbReference type="Proteomes" id="UP000295468">
    <property type="component" value="Unassembled WGS sequence"/>
</dbReference>
<comment type="caution">
    <text evidence="1">The sequence shown here is derived from an EMBL/GenBank/DDBJ whole genome shotgun (WGS) entry which is preliminary data.</text>
</comment>